<protein>
    <submittedName>
        <fullName evidence="2">cAMP-binding domain of CRP or a regulatory subunit of cAMP-dependent protein kinases</fullName>
    </submittedName>
</protein>
<dbReference type="InterPro" id="IPR018490">
    <property type="entry name" value="cNMP-bd_dom_sf"/>
</dbReference>
<feature type="domain" description="Cyclic nucleotide-binding" evidence="1">
    <location>
        <begin position="3"/>
        <end position="83"/>
    </location>
</feature>
<gene>
    <name evidence="2" type="ORF">SAMN04489796_106131</name>
</gene>
<dbReference type="GO" id="GO:0016301">
    <property type="term" value="F:kinase activity"/>
    <property type="evidence" value="ECO:0007669"/>
    <property type="project" value="UniProtKB-KW"/>
</dbReference>
<evidence type="ECO:0000313" key="2">
    <source>
        <dbReference type="EMBL" id="SDI01694.1"/>
    </source>
</evidence>
<dbReference type="AlphaFoldDB" id="A0A1G8H4V9"/>
<dbReference type="Gene3D" id="2.60.120.10">
    <property type="entry name" value="Jelly Rolls"/>
    <property type="match status" value="1"/>
</dbReference>
<dbReference type="EMBL" id="FNCZ01000006">
    <property type="protein sequence ID" value="SDI01694.1"/>
    <property type="molecule type" value="Genomic_DNA"/>
</dbReference>
<keyword evidence="2" id="KW-0418">Kinase</keyword>
<evidence type="ECO:0000259" key="1">
    <source>
        <dbReference type="Pfam" id="PF00027"/>
    </source>
</evidence>
<dbReference type="STRING" id="262004.SAMN04489796_106131"/>
<dbReference type="SUPFAM" id="SSF51206">
    <property type="entry name" value="cAMP-binding domain-like"/>
    <property type="match status" value="1"/>
</dbReference>
<dbReference type="InterPro" id="IPR014710">
    <property type="entry name" value="RmlC-like_jellyroll"/>
</dbReference>
<proteinExistence type="predicted"/>
<sequence length="165" mass="19414">MKMEFKKGSFIFKANDNVENMFYIYDGCLRTFHRDSSGKEHTIQFGIKDWWITDFTAYTSTSKAIMNLEVIEDATLYALSSTDKEYVYNEVPQIETFMRKKLESAFAAFQKRMVVSLSQSAKERYLDFLDTHNNIEKKLKNYHIASYIGITNESLSRIRKELYNS</sequence>
<keyword evidence="3" id="KW-1185">Reference proteome</keyword>
<dbReference type="Proteomes" id="UP000199492">
    <property type="component" value="Unassembled WGS sequence"/>
</dbReference>
<dbReference type="Pfam" id="PF00027">
    <property type="entry name" value="cNMP_binding"/>
    <property type="match status" value="1"/>
</dbReference>
<accession>A0A1G8H4V9</accession>
<reference evidence="3" key="1">
    <citation type="submission" date="2016-10" db="EMBL/GenBank/DDBJ databases">
        <authorList>
            <person name="Varghese N."/>
            <person name="Submissions S."/>
        </authorList>
    </citation>
    <scope>NUCLEOTIDE SEQUENCE [LARGE SCALE GENOMIC DNA]</scope>
    <source>
        <strain evidence="3">DSM 15363</strain>
    </source>
</reference>
<name>A0A1G8H4V9_9FLAO</name>
<evidence type="ECO:0000313" key="3">
    <source>
        <dbReference type="Proteomes" id="UP000199492"/>
    </source>
</evidence>
<dbReference type="InterPro" id="IPR000595">
    <property type="entry name" value="cNMP-bd_dom"/>
</dbReference>
<keyword evidence="2" id="KW-0808">Transferase</keyword>
<organism evidence="2 3">
    <name type="scientific">Winogradskyella thalassocola</name>
    <dbReference type="NCBI Taxonomy" id="262004"/>
    <lineage>
        <taxon>Bacteria</taxon>
        <taxon>Pseudomonadati</taxon>
        <taxon>Bacteroidota</taxon>
        <taxon>Flavobacteriia</taxon>
        <taxon>Flavobacteriales</taxon>
        <taxon>Flavobacteriaceae</taxon>
        <taxon>Winogradskyella</taxon>
    </lineage>
</organism>